<evidence type="ECO:0000256" key="12">
    <source>
        <dbReference type="PROSITE-ProRule" id="PRU00221"/>
    </source>
</evidence>
<protein>
    <recommendedName>
        <fullName evidence="3">DNA damage-binding protein 2</fullName>
    </recommendedName>
    <alternativeName>
        <fullName evidence="11">Damage-specific DNA-binding protein 2</fullName>
    </alternativeName>
</protein>
<accession>A0AAE1AD39</accession>
<dbReference type="InterPro" id="IPR001680">
    <property type="entry name" value="WD40_rpt"/>
</dbReference>
<evidence type="ECO:0000256" key="8">
    <source>
        <dbReference type="ARBA" id="ARBA00023125"/>
    </source>
</evidence>
<name>A0AAE1AD39_9GAST</name>
<keyword evidence="7" id="KW-0833">Ubl conjugation pathway</keyword>
<keyword evidence="8" id="KW-0238">DNA-binding</keyword>
<feature type="compositionally biased region" description="Polar residues" evidence="13">
    <location>
        <begin position="8"/>
        <end position="18"/>
    </location>
</feature>
<dbReference type="AlphaFoldDB" id="A0AAE1AD39"/>
<evidence type="ECO:0000313" key="15">
    <source>
        <dbReference type="Proteomes" id="UP001283361"/>
    </source>
</evidence>
<evidence type="ECO:0000256" key="3">
    <source>
        <dbReference type="ARBA" id="ARBA00014580"/>
    </source>
</evidence>
<dbReference type="GO" id="GO:0080008">
    <property type="term" value="C:Cul4-RING E3 ubiquitin ligase complex"/>
    <property type="evidence" value="ECO:0007669"/>
    <property type="project" value="InterPro"/>
</dbReference>
<feature type="compositionally biased region" description="Basic residues" evidence="13">
    <location>
        <begin position="27"/>
        <end position="37"/>
    </location>
</feature>
<sequence>MSSKGRRVTPSSHNTSCKAANEESNKKSRTSKSKQKIPNRQINNSYRLHNTEVKKSAPSNSARVLRKGGKKLASGSEVTGLPDADSQNNFVLSSKKNLLKSKLGQQTNFTSQRHEKGQPSLSKKRRFDSSDSSSIELQNITLRSDSGFETESNRSTTSPVFDETVSKSATNDIFGIEFADKPLSPACSQMWPNLSDKSLSICHYFCNRSLGKLSSANSKARIDQHVLSPVAEFEIFDHDKPFGSRITTIDWHPRKGNFFCASSKHGDLGFYQVNSNNNKKLQAVKTYSGIGPGGYISAFKFHPVDNERFYTSTLEGKVVLGNTNWSGNHVEKVLLETGTWDFWYCAMDVSPVEDFVVAGRNNGMTVMCTTSGEPIWQLRLHSKKVTHAELSPGEPHILCTASLDHSVRVWDLRMLREIKGRPLPLNELHHKKGVNSAYFSQTDGSRLLTTDQHDEIRVYRAPFWHLETTIVHPHRFFRHLTPHKAAWHPLTDKIVIGRYPGDSSHPEFGLERTIDIFDAATGKMHFELKDTRYNGLVSLCKFNNTGNMLLSTMGYQINVWGKEPEDTMKEESSKQTVYQRKDSELALTKPKLSRARKLAKIKLSKMND</sequence>
<dbReference type="Pfam" id="PF00400">
    <property type="entry name" value="WD40"/>
    <property type="match status" value="1"/>
</dbReference>
<dbReference type="SMART" id="SM00320">
    <property type="entry name" value="WD40"/>
    <property type="match status" value="4"/>
</dbReference>
<evidence type="ECO:0000313" key="14">
    <source>
        <dbReference type="EMBL" id="KAK3785659.1"/>
    </source>
</evidence>
<dbReference type="InterPro" id="IPR019775">
    <property type="entry name" value="WD40_repeat_CS"/>
</dbReference>
<comment type="caution">
    <text evidence="14">The sequence shown here is derived from an EMBL/GenBank/DDBJ whole genome shotgun (WGS) entry which is preliminary data.</text>
</comment>
<evidence type="ECO:0000256" key="2">
    <source>
        <dbReference type="ARBA" id="ARBA00005434"/>
    </source>
</evidence>
<dbReference type="PANTHER" id="PTHR15169:SF0">
    <property type="entry name" value="DNA DAMAGE-BINDING PROTEIN 2"/>
    <property type="match status" value="1"/>
</dbReference>
<feature type="region of interest" description="Disordered" evidence="13">
    <location>
        <begin position="105"/>
        <end position="133"/>
    </location>
</feature>
<dbReference type="Proteomes" id="UP001283361">
    <property type="component" value="Unassembled WGS sequence"/>
</dbReference>
<dbReference type="GO" id="GO:0005634">
    <property type="term" value="C:nucleus"/>
    <property type="evidence" value="ECO:0007669"/>
    <property type="project" value="UniProtKB-SubCell"/>
</dbReference>
<evidence type="ECO:0000256" key="4">
    <source>
        <dbReference type="ARBA" id="ARBA00022574"/>
    </source>
</evidence>
<dbReference type="GO" id="GO:0009411">
    <property type="term" value="P:response to UV"/>
    <property type="evidence" value="ECO:0007669"/>
    <property type="project" value="TreeGrafter"/>
</dbReference>
<reference evidence="14" key="1">
    <citation type="journal article" date="2023" name="G3 (Bethesda)">
        <title>A reference genome for the long-term kleptoplast-retaining sea slug Elysia crispata morphotype clarki.</title>
        <authorList>
            <person name="Eastman K.E."/>
            <person name="Pendleton A.L."/>
            <person name="Shaikh M.A."/>
            <person name="Suttiyut T."/>
            <person name="Ogas R."/>
            <person name="Tomko P."/>
            <person name="Gavelis G."/>
            <person name="Widhalm J.R."/>
            <person name="Wisecaver J.H."/>
        </authorList>
    </citation>
    <scope>NUCLEOTIDE SEQUENCE</scope>
    <source>
        <strain evidence="14">ECLA1</strain>
    </source>
</reference>
<evidence type="ECO:0000256" key="7">
    <source>
        <dbReference type="ARBA" id="ARBA00022786"/>
    </source>
</evidence>
<keyword evidence="6" id="KW-0227">DNA damage</keyword>
<feature type="region of interest" description="Disordered" evidence="13">
    <location>
        <begin position="1"/>
        <end position="88"/>
    </location>
</feature>
<dbReference type="InterPro" id="IPR033312">
    <property type="entry name" value="DDB2"/>
</dbReference>
<dbReference type="PROSITE" id="PS50294">
    <property type="entry name" value="WD_REPEATS_REGION"/>
    <property type="match status" value="1"/>
</dbReference>
<evidence type="ECO:0000256" key="6">
    <source>
        <dbReference type="ARBA" id="ARBA00022763"/>
    </source>
</evidence>
<dbReference type="PANTHER" id="PTHR15169">
    <property type="entry name" value="DAMAGE-SPECIFIC DNA BINDING PROTEIN 2"/>
    <property type="match status" value="1"/>
</dbReference>
<comment type="subcellular location">
    <subcellularLocation>
        <location evidence="1">Nucleus</location>
    </subcellularLocation>
</comment>
<dbReference type="GO" id="GO:0006281">
    <property type="term" value="P:DNA repair"/>
    <property type="evidence" value="ECO:0007669"/>
    <property type="project" value="UniProtKB-KW"/>
</dbReference>
<dbReference type="Gene3D" id="2.130.10.10">
    <property type="entry name" value="YVTN repeat-like/Quinoprotein amine dehydrogenase"/>
    <property type="match status" value="1"/>
</dbReference>
<gene>
    <name evidence="14" type="ORF">RRG08_023913</name>
</gene>
<evidence type="ECO:0000256" key="5">
    <source>
        <dbReference type="ARBA" id="ARBA00022737"/>
    </source>
</evidence>
<comment type="similarity">
    <text evidence="2">Belongs to the WD repeat DDB2/WDR76 family.</text>
</comment>
<organism evidence="14 15">
    <name type="scientific">Elysia crispata</name>
    <name type="common">lettuce slug</name>
    <dbReference type="NCBI Taxonomy" id="231223"/>
    <lineage>
        <taxon>Eukaryota</taxon>
        <taxon>Metazoa</taxon>
        <taxon>Spiralia</taxon>
        <taxon>Lophotrochozoa</taxon>
        <taxon>Mollusca</taxon>
        <taxon>Gastropoda</taxon>
        <taxon>Heterobranchia</taxon>
        <taxon>Euthyneura</taxon>
        <taxon>Panpulmonata</taxon>
        <taxon>Sacoglossa</taxon>
        <taxon>Placobranchoidea</taxon>
        <taxon>Plakobranchidae</taxon>
        <taxon>Elysia</taxon>
    </lineage>
</organism>
<evidence type="ECO:0000256" key="11">
    <source>
        <dbReference type="ARBA" id="ARBA00031670"/>
    </source>
</evidence>
<dbReference type="GO" id="GO:0003684">
    <property type="term" value="F:damaged DNA binding"/>
    <property type="evidence" value="ECO:0007669"/>
    <property type="project" value="InterPro"/>
</dbReference>
<keyword evidence="10" id="KW-0539">Nucleus</keyword>
<dbReference type="PROSITE" id="PS00678">
    <property type="entry name" value="WD_REPEATS_1"/>
    <property type="match status" value="1"/>
</dbReference>
<dbReference type="SUPFAM" id="SSF50978">
    <property type="entry name" value="WD40 repeat-like"/>
    <property type="match status" value="1"/>
</dbReference>
<evidence type="ECO:0000256" key="9">
    <source>
        <dbReference type="ARBA" id="ARBA00023204"/>
    </source>
</evidence>
<feature type="compositionally biased region" description="Polar residues" evidence="13">
    <location>
        <begin position="38"/>
        <end position="48"/>
    </location>
</feature>
<feature type="repeat" description="WD" evidence="12">
    <location>
        <begin position="378"/>
        <end position="420"/>
    </location>
</feature>
<proteinExistence type="inferred from homology"/>
<dbReference type="PROSITE" id="PS50082">
    <property type="entry name" value="WD_REPEATS_2"/>
    <property type="match status" value="1"/>
</dbReference>
<keyword evidence="15" id="KW-1185">Reference proteome</keyword>
<dbReference type="EMBL" id="JAWDGP010002092">
    <property type="protein sequence ID" value="KAK3785659.1"/>
    <property type="molecule type" value="Genomic_DNA"/>
</dbReference>
<keyword evidence="4 12" id="KW-0853">WD repeat</keyword>
<dbReference type="InterPro" id="IPR036322">
    <property type="entry name" value="WD40_repeat_dom_sf"/>
</dbReference>
<evidence type="ECO:0000256" key="10">
    <source>
        <dbReference type="ARBA" id="ARBA00023242"/>
    </source>
</evidence>
<keyword evidence="5" id="KW-0677">Repeat</keyword>
<keyword evidence="9" id="KW-0234">DNA repair</keyword>
<evidence type="ECO:0000256" key="1">
    <source>
        <dbReference type="ARBA" id="ARBA00004123"/>
    </source>
</evidence>
<dbReference type="InterPro" id="IPR015943">
    <property type="entry name" value="WD40/YVTN_repeat-like_dom_sf"/>
</dbReference>
<evidence type="ECO:0000256" key="13">
    <source>
        <dbReference type="SAM" id="MobiDB-lite"/>
    </source>
</evidence>